<dbReference type="OrthoDB" id="5801419at2"/>
<evidence type="ECO:0000313" key="1">
    <source>
        <dbReference type="EMBL" id="RCN57142.1"/>
    </source>
</evidence>
<dbReference type="InterPro" id="IPR038142">
    <property type="entry name" value="Cytochrome_P460_sp"/>
</dbReference>
<dbReference type="STRING" id="163359.A9R16_10525"/>
<dbReference type="EMBL" id="PSYR01000002">
    <property type="protein sequence ID" value="RCN57142.1"/>
    <property type="molecule type" value="Genomic_DNA"/>
</dbReference>
<proteinExistence type="predicted"/>
<dbReference type="AlphaFoldDB" id="A0A1C2G2B0"/>
<name>A0A1C2G2B0_9GAMM</name>
<sequence length="132" mass="14440">MADYYTIDRANAIAVKAAAHGVRNVTRFPAGSLYIKENFDIHKVLKTVTAMLKVPGYDSADRDWVMAAYKPDGHVIAYGRVHSCISCHAIAAKTDFTFPSGTNLPIATVEKFFPGQPISPFYRAALAHQGHS</sequence>
<comment type="caution">
    <text evidence="1">The sequence shown here is derived from an EMBL/GenBank/DDBJ whole genome shotgun (WGS) entry which is preliminary data.</text>
</comment>
<gene>
    <name evidence="1" type="ORF">C4900_08450</name>
</gene>
<dbReference type="InterPro" id="IPR032033">
    <property type="entry name" value="Cytochrome_P460"/>
</dbReference>
<dbReference type="Gene3D" id="3.50.70.20">
    <property type="entry name" value="Cytochrome P460"/>
    <property type="match status" value="1"/>
</dbReference>
<reference evidence="1 2" key="1">
    <citation type="submission" date="2018-02" db="EMBL/GenBank/DDBJ databases">
        <title>Insights into the biology of acidophilic members of the Acidiferrobacteraceae family derived from comparative genomic analyses.</title>
        <authorList>
            <person name="Issotta F."/>
            <person name="Thyssen C."/>
            <person name="Mena C."/>
            <person name="Moya A."/>
            <person name="Bellenberg S."/>
            <person name="Sproer C."/>
            <person name="Covarrubias P.C."/>
            <person name="Sand W."/>
            <person name="Quatrini R."/>
            <person name="Vera M."/>
        </authorList>
    </citation>
    <scope>NUCLEOTIDE SEQUENCE [LARGE SCALE GENOMIC DNA]</scope>
    <source>
        <strain evidence="2">m-1</strain>
    </source>
</reference>
<dbReference type="Pfam" id="PF16694">
    <property type="entry name" value="Cytochrome_P460"/>
    <property type="match status" value="1"/>
</dbReference>
<keyword evidence="2" id="KW-1185">Reference proteome</keyword>
<organism evidence="1 2">
    <name type="scientific">Acidiferrobacter thiooxydans</name>
    <dbReference type="NCBI Taxonomy" id="163359"/>
    <lineage>
        <taxon>Bacteria</taxon>
        <taxon>Pseudomonadati</taxon>
        <taxon>Pseudomonadota</taxon>
        <taxon>Gammaproteobacteria</taxon>
        <taxon>Acidiferrobacterales</taxon>
        <taxon>Acidiferrobacteraceae</taxon>
        <taxon>Acidiferrobacter</taxon>
    </lineage>
</organism>
<accession>A0A1C2G2B0</accession>
<evidence type="ECO:0000313" key="2">
    <source>
        <dbReference type="Proteomes" id="UP000253250"/>
    </source>
</evidence>
<dbReference type="Proteomes" id="UP000253250">
    <property type="component" value="Unassembled WGS sequence"/>
</dbReference>
<dbReference type="CDD" id="cd20716">
    <property type="entry name" value="cyt_P460_fam"/>
    <property type="match status" value="1"/>
</dbReference>
<protein>
    <submittedName>
        <fullName evidence="1">Uncharacterized protein</fullName>
    </submittedName>
</protein>